<gene>
    <name evidence="6" type="ORF">OLC1_LOCUS5247</name>
</gene>
<dbReference type="PANTHER" id="PTHR32295:SF11">
    <property type="entry name" value="PROTEIN IQ-DOMAIN 22"/>
    <property type="match status" value="1"/>
</dbReference>
<name>A0AAV1CFP5_OLDCO</name>
<dbReference type="Pfam" id="PF00612">
    <property type="entry name" value="IQ"/>
    <property type="match status" value="2"/>
</dbReference>
<dbReference type="Proteomes" id="UP001161247">
    <property type="component" value="Chromosome 2"/>
</dbReference>
<evidence type="ECO:0000256" key="3">
    <source>
        <dbReference type="ARBA" id="ARBA00024378"/>
    </source>
</evidence>
<dbReference type="PROSITE" id="PS50096">
    <property type="entry name" value="IQ"/>
    <property type="match status" value="2"/>
</dbReference>
<dbReference type="Gene3D" id="1.20.5.190">
    <property type="match status" value="1"/>
</dbReference>
<evidence type="ECO:0000259" key="5">
    <source>
        <dbReference type="Pfam" id="PF13178"/>
    </source>
</evidence>
<organism evidence="6 7">
    <name type="scientific">Oldenlandia corymbosa var. corymbosa</name>
    <dbReference type="NCBI Taxonomy" id="529605"/>
    <lineage>
        <taxon>Eukaryota</taxon>
        <taxon>Viridiplantae</taxon>
        <taxon>Streptophyta</taxon>
        <taxon>Embryophyta</taxon>
        <taxon>Tracheophyta</taxon>
        <taxon>Spermatophyta</taxon>
        <taxon>Magnoliopsida</taxon>
        <taxon>eudicotyledons</taxon>
        <taxon>Gunneridae</taxon>
        <taxon>Pentapetalae</taxon>
        <taxon>asterids</taxon>
        <taxon>lamiids</taxon>
        <taxon>Gentianales</taxon>
        <taxon>Rubiaceae</taxon>
        <taxon>Rubioideae</taxon>
        <taxon>Spermacoceae</taxon>
        <taxon>Hedyotis-Oldenlandia complex</taxon>
        <taxon>Oldenlandia</taxon>
    </lineage>
</organism>
<evidence type="ECO:0000256" key="4">
    <source>
        <dbReference type="SAM" id="MobiDB-lite"/>
    </source>
</evidence>
<proteinExistence type="inferred from homology"/>
<dbReference type="InterPro" id="IPR025064">
    <property type="entry name" value="DUF4005"/>
</dbReference>
<dbReference type="InterPro" id="IPR000048">
    <property type="entry name" value="IQ_motif_EF-hand-BS"/>
</dbReference>
<feature type="region of interest" description="Disordered" evidence="4">
    <location>
        <begin position="1"/>
        <end position="41"/>
    </location>
</feature>
<reference evidence="6" key="1">
    <citation type="submission" date="2023-03" db="EMBL/GenBank/DDBJ databases">
        <authorList>
            <person name="Julca I."/>
        </authorList>
    </citation>
    <scope>NUCLEOTIDE SEQUENCE</scope>
</reference>
<dbReference type="PANTHER" id="PTHR32295">
    <property type="entry name" value="IQ-DOMAIN 5-RELATED"/>
    <property type="match status" value="1"/>
</dbReference>
<comment type="similarity">
    <text evidence="2">Belongs to the IQD family.</text>
</comment>
<feature type="region of interest" description="Disordered" evidence="4">
    <location>
        <begin position="408"/>
        <end position="430"/>
    </location>
</feature>
<sequence>MGKASKWFRGLLGLKKPDPSSQPESQPNSKGKATKKRWSFVKSYGEKDQRVPAVVSDEVDPSKHAIAVAAATAAVAEAAVAAAQAAAEVVRLTSNGRGSIPSSHHTNVTRVTSLPGGNVGAVSPSAAVNVIGGSRGNREEWAAVLIQSHFRAYLSRRALRALKALVKLQAIVRGRIVRKRDHNACFLQQLWEARRSHTIACVGRVGIFESPHKGPATPEKFEHLARARSMHGENLIYRRNGSKNRSGSYQNGRMAFKSWEIEGANVRPGSKYDESRDKILEIDSGKPQIAAKRRNLFHSSHLSIGSDQYSYSFTTSKDSTGHRTLPSLSSFEAQSGVSPINFSYYVDEEEDPFCTAESSPQILSTSSKGDHLGRGPFTPTRSDGSRSCLSGYSDCPSYMSCTESSKAKMRSLSAPRQRPQYERSSSTKRFSVHGYGETRVNPQRVAALQANFTSKAYPGSGRLDRLGMPIREEAVGFSGGLWHRY</sequence>
<feature type="domain" description="DUF4005" evidence="5">
    <location>
        <begin position="360"/>
        <end position="433"/>
    </location>
</feature>
<dbReference type="CDD" id="cd23767">
    <property type="entry name" value="IQCD"/>
    <property type="match status" value="1"/>
</dbReference>
<protein>
    <submittedName>
        <fullName evidence="6">OLC1v1029587C1</fullName>
    </submittedName>
</protein>
<dbReference type="EMBL" id="OX459119">
    <property type="protein sequence ID" value="CAI9093963.1"/>
    <property type="molecule type" value="Genomic_DNA"/>
</dbReference>
<accession>A0AAV1CFP5</accession>
<dbReference type="AlphaFoldDB" id="A0AAV1CFP5"/>
<evidence type="ECO:0000313" key="6">
    <source>
        <dbReference type="EMBL" id="CAI9093963.1"/>
    </source>
</evidence>
<feature type="compositionally biased region" description="Polar residues" evidence="4">
    <location>
        <begin position="356"/>
        <end position="367"/>
    </location>
</feature>
<feature type="region of interest" description="Disordered" evidence="4">
    <location>
        <begin position="356"/>
        <end position="387"/>
    </location>
</feature>
<evidence type="ECO:0000313" key="7">
    <source>
        <dbReference type="Proteomes" id="UP001161247"/>
    </source>
</evidence>
<dbReference type="GO" id="GO:0005516">
    <property type="term" value="F:calmodulin binding"/>
    <property type="evidence" value="ECO:0007669"/>
    <property type="project" value="UniProtKB-KW"/>
</dbReference>
<feature type="compositionally biased region" description="Polar residues" evidence="4">
    <location>
        <begin position="19"/>
        <end position="31"/>
    </location>
</feature>
<keyword evidence="1" id="KW-0112">Calmodulin-binding</keyword>
<keyword evidence="7" id="KW-1185">Reference proteome</keyword>
<evidence type="ECO:0000256" key="1">
    <source>
        <dbReference type="ARBA" id="ARBA00022860"/>
    </source>
</evidence>
<evidence type="ECO:0000256" key="2">
    <source>
        <dbReference type="ARBA" id="ARBA00024341"/>
    </source>
</evidence>
<comment type="subunit">
    <text evidence="3">Binds to multiple calmodulin (CaM) in the presence of Ca(2+) and CaM-like proteins.</text>
</comment>
<dbReference type="SMART" id="SM00015">
    <property type="entry name" value="IQ"/>
    <property type="match status" value="2"/>
</dbReference>
<dbReference type="Pfam" id="PF13178">
    <property type="entry name" value="DUF4005"/>
    <property type="match status" value="1"/>
</dbReference>